<evidence type="ECO:0000313" key="2">
    <source>
        <dbReference type="Proteomes" id="UP000186309"/>
    </source>
</evidence>
<proteinExistence type="predicted"/>
<dbReference type="EC" id="5.3.1.12" evidence="1"/>
<dbReference type="OrthoDB" id="9851016at2"/>
<dbReference type="AlphaFoldDB" id="A0A1U7CXK7"/>
<dbReference type="GO" id="GO:0008880">
    <property type="term" value="F:glucuronate isomerase activity"/>
    <property type="evidence" value="ECO:0007669"/>
    <property type="project" value="UniProtKB-EC"/>
</dbReference>
<keyword evidence="1" id="KW-0413">Isomerase</keyword>
<organism evidence="1 2">
    <name type="scientific">Paludisphaera borealis</name>
    <dbReference type="NCBI Taxonomy" id="1387353"/>
    <lineage>
        <taxon>Bacteria</taxon>
        <taxon>Pseudomonadati</taxon>
        <taxon>Planctomycetota</taxon>
        <taxon>Planctomycetia</taxon>
        <taxon>Isosphaerales</taxon>
        <taxon>Isosphaeraceae</taxon>
        <taxon>Paludisphaera</taxon>
    </lineage>
</organism>
<dbReference type="EMBL" id="CP019082">
    <property type="protein sequence ID" value="APW63682.1"/>
    <property type="molecule type" value="Genomic_DNA"/>
</dbReference>
<dbReference type="STRING" id="1387353.BSF38_05256"/>
<accession>A0A1U7CXK7</accession>
<dbReference type="SUPFAM" id="SSF53901">
    <property type="entry name" value="Thiolase-like"/>
    <property type="match status" value="1"/>
</dbReference>
<dbReference type="RefSeq" id="WP_145952333.1">
    <property type="nucleotide sequence ID" value="NZ_CP019082.1"/>
</dbReference>
<evidence type="ECO:0000313" key="1">
    <source>
        <dbReference type="EMBL" id="APW63682.1"/>
    </source>
</evidence>
<dbReference type="Proteomes" id="UP000186309">
    <property type="component" value="Chromosome"/>
</dbReference>
<keyword evidence="2" id="KW-1185">Reference proteome</keyword>
<dbReference type="KEGG" id="pbor:BSF38_05256"/>
<dbReference type="GO" id="GO:0016746">
    <property type="term" value="F:acyltransferase activity"/>
    <property type="evidence" value="ECO:0007669"/>
    <property type="project" value="InterPro"/>
</dbReference>
<name>A0A1U7CXK7_9BACT</name>
<reference evidence="2" key="1">
    <citation type="submission" date="2016-12" db="EMBL/GenBank/DDBJ databases">
        <title>Comparative genomics of four Isosphaeraceae planctomycetes: a common pool of plasmids and glycoside hydrolase genes.</title>
        <authorList>
            <person name="Ivanova A."/>
        </authorList>
    </citation>
    <scope>NUCLEOTIDE SEQUENCE [LARGE SCALE GENOMIC DNA]</scope>
    <source>
        <strain evidence="2">PX4</strain>
    </source>
</reference>
<gene>
    <name evidence="1" type="primary">uxaC</name>
    <name evidence="1" type="ORF">BSF38_05256</name>
</gene>
<sequence>MDSVSLLRRAAAPRVLLDAAVVAHGSARLTREEIAVQRRLRDPLAEGWNPIGHATLRSSDDQTVAAVTALRAAIARADVPSSAYDGWGVLAAPRFLGRSKLVVVLDRFKAEGVWGVTPHLIPHFALHAQAGTLSLVLGGHGPNLGIGGGLYSASEGVLSALTWLASGVAPGVWLVLTGWSPEYQPDLNGEPRAVTHCEALALALTPTSDDCASPIKLRIVEAETARPPFPPTPEVLTARLESFVAPSVASPRLIGHEVHGGRGYPRPHLPGEPRRDGRFATIGTDASGRLLIELAAPRTSPLGETS</sequence>
<dbReference type="InterPro" id="IPR016039">
    <property type="entry name" value="Thiolase-like"/>
</dbReference>
<protein>
    <submittedName>
        <fullName evidence="1">Uronate isomerase</fullName>
        <ecNumber evidence="1">5.3.1.12</ecNumber>
    </submittedName>
</protein>
<dbReference type="Gene3D" id="3.40.47.10">
    <property type="match status" value="1"/>
</dbReference>